<name>A0A6J5M957_9CAUD</name>
<accession>A0A6J5M957</accession>
<gene>
    <name evidence="1" type="ORF">UFOVP424_21</name>
</gene>
<organism evidence="1">
    <name type="scientific">uncultured Caudovirales phage</name>
    <dbReference type="NCBI Taxonomy" id="2100421"/>
    <lineage>
        <taxon>Viruses</taxon>
        <taxon>Duplodnaviria</taxon>
        <taxon>Heunggongvirae</taxon>
        <taxon>Uroviricota</taxon>
        <taxon>Caudoviricetes</taxon>
        <taxon>Peduoviridae</taxon>
        <taxon>Maltschvirus</taxon>
        <taxon>Maltschvirus maltsch</taxon>
    </lineage>
</organism>
<evidence type="ECO:0000313" key="1">
    <source>
        <dbReference type="EMBL" id="CAB4141720.1"/>
    </source>
</evidence>
<proteinExistence type="predicted"/>
<sequence>MPVKPEGNETEQEFISRCMSEEKDSFPETDQRYAVCKSKWDKENMATEDITDNIDDLETETAQGFTYATPESEDFATLPTTDCMERHKSAGYTESYAKMACSKPKENDGQQGGVVGMSEEFGRKKFEYSPIAKETLNEFMGRCMGDDMVREKKKDRGVRAGFCYSQYQQRYIANIGKGWK</sequence>
<dbReference type="EMBL" id="LR796395">
    <property type="protein sequence ID" value="CAB4141720.1"/>
    <property type="molecule type" value="Genomic_DNA"/>
</dbReference>
<protein>
    <submittedName>
        <fullName evidence="1">Uncharacterized protein</fullName>
    </submittedName>
</protein>
<reference evidence="1" key="1">
    <citation type="submission" date="2020-04" db="EMBL/GenBank/DDBJ databases">
        <authorList>
            <person name="Chiriac C."/>
            <person name="Salcher M."/>
            <person name="Ghai R."/>
            <person name="Kavagutti S V."/>
        </authorList>
    </citation>
    <scope>NUCLEOTIDE SEQUENCE</scope>
</reference>